<reference evidence="1 2" key="1">
    <citation type="submission" date="2023-07" db="EMBL/GenBank/DDBJ databases">
        <title>Genomic Encyclopedia of Type Strains, Phase IV (KMG-IV): sequencing the most valuable type-strain genomes for metagenomic binning, comparative biology and taxonomic classification.</title>
        <authorList>
            <person name="Goeker M."/>
        </authorList>
    </citation>
    <scope>NUCLEOTIDE SEQUENCE [LARGE SCALE GENOMIC DNA]</scope>
    <source>
        <strain evidence="1 2">DSM 23147</strain>
    </source>
</reference>
<comment type="caution">
    <text evidence="1">The sequence shown here is derived from an EMBL/GenBank/DDBJ whole genome shotgun (WGS) entry which is preliminary data.</text>
</comment>
<evidence type="ECO:0008006" key="3">
    <source>
        <dbReference type="Google" id="ProtNLM"/>
    </source>
</evidence>
<accession>A0ABU0A8C4</accession>
<evidence type="ECO:0000313" key="1">
    <source>
        <dbReference type="EMBL" id="MDQ0263030.1"/>
    </source>
</evidence>
<name>A0ABU0A8C4_STRDY</name>
<protein>
    <recommendedName>
        <fullName evidence="3">Phage protein</fullName>
    </recommendedName>
</protein>
<proteinExistence type="predicted"/>
<dbReference type="RefSeq" id="WP_003059237.1">
    <property type="nucleotide sequence ID" value="NZ_CP066073.1"/>
</dbReference>
<dbReference type="EMBL" id="JAUSTL010000009">
    <property type="protein sequence ID" value="MDQ0263030.1"/>
    <property type="molecule type" value="Genomic_DNA"/>
</dbReference>
<keyword evidence="2" id="KW-1185">Reference proteome</keyword>
<sequence>MNKLELFLLATTVVLAVIARVQHEVIKKHNSPENKRRIFREVAMENSKGWNEKRSRGDVEKCLL</sequence>
<gene>
    <name evidence="1" type="ORF">J2S26_001107</name>
</gene>
<dbReference type="Proteomes" id="UP001237071">
    <property type="component" value="Unassembled WGS sequence"/>
</dbReference>
<organism evidence="1 2">
    <name type="scientific">Streptococcus dysgalactiae</name>
    <dbReference type="NCBI Taxonomy" id="1334"/>
    <lineage>
        <taxon>Bacteria</taxon>
        <taxon>Bacillati</taxon>
        <taxon>Bacillota</taxon>
        <taxon>Bacilli</taxon>
        <taxon>Lactobacillales</taxon>
        <taxon>Streptococcaceae</taxon>
        <taxon>Streptococcus</taxon>
    </lineage>
</organism>
<evidence type="ECO:0000313" key="2">
    <source>
        <dbReference type="Proteomes" id="UP001237071"/>
    </source>
</evidence>